<dbReference type="Proteomes" id="UP000694545">
    <property type="component" value="Unplaced"/>
</dbReference>
<dbReference type="Pfam" id="PF01780">
    <property type="entry name" value="Ribosomal_L37ae"/>
    <property type="match status" value="1"/>
</dbReference>
<dbReference type="GO" id="GO:0070180">
    <property type="term" value="F:large ribosomal subunit rRNA binding"/>
    <property type="evidence" value="ECO:0007669"/>
    <property type="project" value="TreeGrafter"/>
</dbReference>
<comment type="similarity">
    <text evidence="1">Belongs to the eukaryotic ribosomal protein eL43 family.</text>
</comment>
<sequence>MVKKIEISHHAKYTCSFCGMTRMKRTALSTWHCGSCMKTVAGDVWMYNTTSAVTVKSAIRRLKELKDEQKHTLVPFCLSSVMVSIYVFYTLKVIVKKKRPSGYLQETSSGYHHKSVARRERAFSFVGLHLWNARKVYMPSFFLSGTSLFSRHLVF</sequence>
<dbReference type="AlphaFoldDB" id="A0A8D2J9M6"/>
<accession>A0A8D2J9M6</accession>
<dbReference type="InterPro" id="IPR002674">
    <property type="entry name" value="Ribosomal_eL43"/>
</dbReference>
<organism evidence="8 9">
    <name type="scientific">Varanus komodoensis</name>
    <name type="common">Komodo dragon</name>
    <dbReference type="NCBI Taxonomy" id="61221"/>
    <lineage>
        <taxon>Eukaryota</taxon>
        <taxon>Metazoa</taxon>
        <taxon>Chordata</taxon>
        <taxon>Craniata</taxon>
        <taxon>Vertebrata</taxon>
        <taxon>Euteleostomi</taxon>
        <taxon>Lepidosauria</taxon>
        <taxon>Squamata</taxon>
        <taxon>Bifurcata</taxon>
        <taxon>Unidentata</taxon>
        <taxon>Episquamata</taxon>
        <taxon>Toxicofera</taxon>
        <taxon>Anguimorpha</taxon>
        <taxon>Paleoanguimorpha</taxon>
        <taxon>Varanoidea</taxon>
        <taxon>Varanidae</taxon>
        <taxon>Varanus</taxon>
    </lineage>
</organism>
<evidence type="ECO:0000256" key="7">
    <source>
        <dbReference type="SAM" id="Phobius"/>
    </source>
</evidence>
<dbReference type="InterPro" id="IPR011331">
    <property type="entry name" value="Ribosomal_eL37/eL43"/>
</dbReference>
<proteinExistence type="inferred from homology"/>
<feature type="transmembrane region" description="Helical" evidence="7">
    <location>
        <begin position="73"/>
        <end position="91"/>
    </location>
</feature>
<protein>
    <recommendedName>
        <fullName evidence="10">Ribosomal protein L37a</fullName>
    </recommendedName>
</protein>
<evidence type="ECO:0000313" key="9">
    <source>
        <dbReference type="Proteomes" id="UP000694545"/>
    </source>
</evidence>
<dbReference type="Gene3D" id="2.20.25.30">
    <property type="match status" value="1"/>
</dbReference>
<dbReference type="GO" id="GO:0003735">
    <property type="term" value="F:structural constituent of ribosome"/>
    <property type="evidence" value="ECO:0007669"/>
    <property type="project" value="InterPro"/>
</dbReference>
<dbReference type="SUPFAM" id="SSF57829">
    <property type="entry name" value="Zn-binding ribosomal proteins"/>
    <property type="match status" value="1"/>
</dbReference>
<dbReference type="PANTHER" id="PTHR48188">
    <property type="entry name" value="60S RIBOSOMAL PROTEIN L43"/>
    <property type="match status" value="1"/>
</dbReference>
<dbReference type="GO" id="GO:0022625">
    <property type="term" value="C:cytosolic large ribosomal subunit"/>
    <property type="evidence" value="ECO:0007669"/>
    <property type="project" value="TreeGrafter"/>
</dbReference>
<dbReference type="InterPro" id="IPR011332">
    <property type="entry name" value="Ribosomal_zn-bd"/>
</dbReference>
<name>A0A8D2J9M6_VARKO</name>
<dbReference type="GO" id="GO:0006412">
    <property type="term" value="P:translation"/>
    <property type="evidence" value="ECO:0007669"/>
    <property type="project" value="InterPro"/>
</dbReference>
<evidence type="ECO:0000256" key="5">
    <source>
        <dbReference type="ARBA" id="ARBA00022980"/>
    </source>
</evidence>
<keyword evidence="4" id="KW-0862">Zinc</keyword>
<reference evidence="8" key="2">
    <citation type="submission" date="2025-09" db="UniProtKB">
        <authorList>
            <consortium name="Ensembl"/>
        </authorList>
    </citation>
    <scope>IDENTIFICATION</scope>
</reference>
<evidence type="ECO:0000256" key="3">
    <source>
        <dbReference type="ARBA" id="ARBA00022771"/>
    </source>
</evidence>
<evidence type="ECO:0000256" key="4">
    <source>
        <dbReference type="ARBA" id="ARBA00022833"/>
    </source>
</evidence>
<dbReference type="Ensembl" id="ENSVKKT00000010887.1">
    <property type="protein sequence ID" value="ENSVKKP00000010629.1"/>
    <property type="gene ID" value="ENSVKKG00000007469.1"/>
</dbReference>
<evidence type="ECO:0000256" key="1">
    <source>
        <dbReference type="ARBA" id="ARBA00008672"/>
    </source>
</evidence>
<evidence type="ECO:0000256" key="2">
    <source>
        <dbReference type="ARBA" id="ARBA00022723"/>
    </source>
</evidence>
<keyword evidence="7" id="KW-0472">Membrane</keyword>
<evidence type="ECO:0000313" key="8">
    <source>
        <dbReference type="Ensembl" id="ENSVKKP00000010629.1"/>
    </source>
</evidence>
<reference evidence="8" key="1">
    <citation type="submission" date="2025-08" db="UniProtKB">
        <authorList>
            <consortium name="Ensembl"/>
        </authorList>
    </citation>
    <scope>IDENTIFICATION</scope>
</reference>
<keyword evidence="2" id="KW-0479">Metal-binding</keyword>
<keyword evidence="7" id="KW-1133">Transmembrane helix</keyword>
<keyword evidence="3" id="KW-0863">Zinc-finger</keyword>
<keyword evidence="9" id="KW-1185">Reference proteome</keyword>
<keyword evidence="6" id="KW-0687">Ribonucleoprotein</keyword>
<dbReference type="GO" id="GO:0008270">
    <property type="term" value="F:zinc ion binding"/>
    <property type="evidence" value="ECO:0007669"/>
    <property type="project" value="UniProtKB-KW"/>
</dbReference>
<keyword evidence="7" id="KW-0812">Transmembrane</keyword>
<dbReference type="PANTHER" id="PTHR48188:SF1">
    <property type="entry name" value="LARGE RIBOSOMAL SUBUNIT PROTEIN EL43-RELATED"/>
    <property type="match status" value="1"/>
</dbReference>
<evidence type="ECO:0000256" key="6">
    <source>
        <dbReference type="ARBA" id="ARBA00023274"/>
    </source>
</evidence>
<evidence type="ECO:0008006" key="10">
    <source>
        <dbReference type="Google" id="ProtNLM"/>
    </source>
</evidence>
<keyword evidence="5" id="KW-0689">Ribosomal protein</keyword>